<dbReference type="Proteomes" id="UP000053573">
    <property type="component" value="Unassembled WGS sequence"/>
</dbReference>
<dbReference type="AlphaFoldDB" id="A0A0H1BA63"/>
<protein>
    <submittedName>
        <fullName evidence="1">Uncharacterized protein</fullName>
    </submittedName>
</protein>
<keyword evidence="2" id="KW-1185">Reference proteome</keyword>
<comment type="caution">
    <text evidence="1">The sequence shown here is derived from an EMBL/GenBank/DDBJ whole genome shotgun (WGS) entry which is preliminary data.</text>
</comment>
<dbReference type="EMBL" id="LDEV01002731">
    <property type="protein sequence ID" value="KLJ07892.1"/>
    <property type="molecule type" value="Genomic_DNA"/>
</dbReference>
<evidence type="ECO:0000313" key="2">
    <source>
        <dbReference type="Proteomes" id="UP000053573"/>
    </source>
</evidence>
<sequence>MVPEVDHYLPQRKSWAGWPYHFGSCLTWSCSPLAANVSRLAHTFWLVVGGHILFNFSVNLQPRKRTCQIPLPYASRPRPTLVETLASQ</sequence>
<name>A0A0H1BA63_9EURO</name>
<gene>
    <name evidence="1" type="ORF">EMPG_16640</name>
</gene>
<reference evidence="2" key="1">
    <citation type="journal article" date="2015" name="PLoS Genet.">
        <title>The dynamic genome and transcriptome of the human fungal pathogen Blastomyces and close relative Emmonsia.</title>
        <authorList>
            <person name="Munoz J.F."/>
            <person name="Gauthier G.M."/>
            <person name="Desjardins C.A."/>
            <person name="Gallo J.E."/>
            <person name="Holder J."/>
            <person name="Sullivan T.D."/>
            <person name="Marty A.J."/>
            <person name="Carmen J.C."/>
            <person name="Chen Z."/>
            <person name="Ding L."/>
            <person name="Gujja S."/>
            <person name="Magrini V."/>
            <person name="Misas E."/>
            <person name="Mitreva M."/>
            <person name="Priest M."/>
            <person name="Saif S."/>
            <person name="Whiston E.A."/>
            <person name="Young S."/>
            <person name="Zeng Q."/>
            <person name="Goldman W.E."/>
            <person name="Mardis E.R."/>
            <person name="Taylor J.W."/>
            <person name="McEwen J.G."/>
            <person name="Clay O.K."/>
            <person name="Klein B.S."/>
            <person name="Cuomo C.A."/>
        </authorList>
    </citation>
    <scope>NUCLEOTIDE SEQUENCE [LARGE SCALE GENOMIC DNA]</scope>
    <source>
        <strain evidence="2">UAMH 139</strain>
    </source>
</reference>
<organism evidence="1 2">
    <name type="scientific">Blastomyces silverae</name>
    <dbReference type="NCBI Taxonomy" id="2060906"/>
    <lineage>
        <taxon>Eukaryota</taxon>
        <taxon>Fungi</taxon>
        <taxon>Dikarya</taxon>
        <taxon>Ascomycota</taxon>
        <taxon>Pezizomycotina</taxon>
        <taxon>Eurotiomycetes</taxon>
        <taxon>Eurotiomycetidae</taxon>
        <taxon>Onygenales</taxon>
        <taxon>Ajellomycetaceae</taxon>
        <taxon>Blastomyces</taxon>
    </lineage>
</organism>
<accession>A0A0H1BA63</accession>
<evidence type="ECO:0000313" key="1">
    <source>
        <dbReference type="EMBL" id="KLJ07892.1"/>
    </source>
</evidence>
<proteinExistence type="predicted"/>